<dbReference type="EMBL" id="PVXQ01000005">
    <property type="protein sequence ID" value="PRR83765.1"/>
    <property type="molecule type" value="Genomic_DNA"/>
</dbReference>
<keyword evidence="1" id="KW-0812">Transmembrane</keyword>
<protein>
    <submittedName>
        <fullName evidence="2">Uncharacterized protein</fullName>
    </submittedName>
</protein>
<dbReference type="AlphaFoldDB" id="A0A2T0BIP5"/>
<proteinExistence type="predicted"/>
<keyword evidence="1" id="KW-0472">Membrane</keyword>
<evidence type="ECO:0000313" key="3">
    <source>
        <dbReference type="Proteomes" id="UP000239471"/>
    </source>
</evidence>
<keyword evidence="1" id="KW-1133">Transmembrane helix</keyword>
<sequence>MKNTEKTLIKNIGQAFIYTLCVITVLCTFLIVNAIKNK</sequence>
<evidence type="ECO:0000256" key="1">
    <source>
        <dbReference type="SAM" id="Phobius"/>
    </source>
</evidence>
<reference evidence="2 3" key="1">
    <citation type="submission" date="2018-03" db="EMBL/GenBank/DDBJ databases">
        <title>Genome sequence of Clostridium vincentii DSM 10228.</title>
        <authorList>
            <person name="Poehlein A."/>
            <person name="Daniel R."/>
        </authorList>
    </citation>
    <scope>NUCLEOTIDE SEQUENCE [LARGE SCALE GENOMIC DNA]</scope>
    <source>
        <strain evidence="2 3">DSM 10228</strain>
    </source>
</reference>
<name>A0A2T0BIP5_9CLOT</name>
<dbReference type="Proteomes" id="UP000239471">
    <property type="component" value="Unassembled WGS sequence"/>
</dbReference>
<gene>
    <name evidence="2" type="ORF">CLVI_07120</name>
</gene>
<accession>A0A2T0BIP5</accession>
<comment type="caution">
    <text evidence="2">The sequence shown here is derived from an EMBL/GenBank/DDBJ whole genome shotgun (WGS) entry which is preliminary data.</text>
</comment>
<organism evidence="2 3">
    <name type="scientific">Clostridium vincentii</name>
    <dbReference type="NCBI Taxonomy" id="52704"/>
    <lineage>
        <taxon>Bacteria</taxon>
        <taxon>Bacillati</taxon>
        <taxon>Bacillota</taxon>
        <taxon>Clostridia</taxon>
        <taxon>Eubacteriales</taxon>
        <taxon>Clostridiaceae</taxon>
        <taxon>Clostridium</taxon>
    </lineage>
</organism>
<keyword evidence="3" id="KW-1185">Reference proteome</keyword>
<feature type="transmembrane region" description="Helical" evidence="1">
    <location>
        <begin position="15"/>
        <end position="35"/>
    </location>
</feature>
<evidence type="ECO:0000313" key="2">
    <source>
        <dbReference type="EMBL" id="PRR83765.1"/>
    </source>
</evidence>